<evidence type="ECO:0000256" key="6">
    <source>
        <dbReference type="ARBA" id="ARBA00023014"/>
    </source>
</evidence>
<dbReference type="PANTHER" id="PTHR43724:SF1">
    <property type="entry name" value="PYRUVATE SYNTHASE SUBUNIT PORD"/>
    <property type="match status" value="1"/>
</dbReference>
<dbReference type="NCBIfam" id="TIGR02179">
    <property type="entry name" value="PorD_KorD"/>
    <property type="match status" value="1"/>
</dbReference>
<dbReference type="GO" id="GO:0016625">
    <property type="term" value="F:oxidoreductase activity, acting on the aldehyde or oxo group of donors, iron-sulfur protein as acceptor"/>
    <property type="evidence" value="ECO:0007669"/>
    <property type="project" value="InterPro"/>
</dbReference>
<evidence type="ECO:0000313" key="8">
    <source>
        <dbReference type="EMBL" id="QNB48371.1"/>
    </source>
</evidence>
<dbReference type="Proteomes" id="UP000515847">
    <property type="component" value="Chromosome"/>
</dbReference>
<dbReference type="InterPro" id="IPR011898">
    <property type="entry name" value="PorD_KorD"/>
</dbReference>
<feature type="domain" description="4Fe-4S ferredoxin-type" evidence="7">
    <location>
        <begin position="51"/>
        <end position="80"/>
    </location>
</feature>
<dbReference type="AlphaFoldDB" id="A0A7G6E8G7"/>
<dbReference type="OrthoDB" id="9794954at2"/>
<dbReference type="Pfam" id="PF14697">
    <property type="entry name" value="Fer4_21"/>
    <property type="match status" value="1"/>
</dbReference>
<proteinExistence type="predicted"/>
<dbReference type="GO" id="GO:0046872">
    <property type="term" value="F:metal ion binding"/>
    <property type="evidence" value="ECO:0007669"/>
    <property type="project" value="UniProtKB-KW"/>
</dbReference>
<feature type="domain" description="4Fe-4S ferredoxin-type" evidence="7">
    <location>
        <begin position="22"/>
        <end position="50"/>
    </location>
</feature>
<keyword evidence="3" id="KW-0479">Metal-binding</keyword>
<dbReference type="EMBL" id="CP045798">
    <property type="protein sequence ID" value="QNB48371.1"/>
    <property type="molecule type" value="Genomic_DNA"/>
</dbReference>
<keyword evidence="9" id="KW-1185">Reference proteome</keyword>
<dbReference type="Gene3D" id="3.30.70.20">
    <property type="match status" value="1"/>
</dbReference>
<evidence type="ECO:0000313" key="9">
    <source>
        <dbReference type="Proteomes" id="UP000515847"/>
    </source>
</evidence>
<evidence type="ECO:0000256" key="2">
    <source>
        <dbReference type="ARBA" id="ARBA00022485"/>
    </source>
</evidence>
<gene>
    <name evidence="8" type="ORF">BR63_09510</name>
</gene>
<dbReference type="SUPFAM" id="SSF54862">
    <property type="entry name" value="4Fe-4S ferredoxins"/>
    <property type="match status" value="1"/>
</dbReference>
<keyword evidence="6" id="KW-0411">Iron-sulfur</keyword>
<evidence type="ECO:0000256" key="3">
    <source>
        <dbReference type="ARBA" id="ARBA00022723"/>
    </source>
</evidence>
<dbReference type="KEGG" id="tfr:BR63_09510"/>
<evidence type="ECO:0000259" key="7">
    <source>
        <dbReference type="PROSITE" id="PS51379"/>
    </source>
</evidence>
<evidence type="ECO:0000256" key="4">
    <source>
        <dbReference type="ARBA" id="ARBA00022737"/>
    </source>
</evidence>
<evidence type="ECO:0000256" key="5">
    <source>
        <dbReference type="ARBA" id="ARBA00023004"/>
    </source>
</evidence>
<name>A0A7G6E8G7_THEFR</name>
<keyword evidence="5" id="KW-0408">Iron</keyword>
<comment type="cofactor">
    <cofactor evidence="1">
        <name>[4Fe-4S] cluster</name>
        <dbReference type="ChEBI" id="CHEBI:49883"/>
    </cofactor>
</comment>
<dbReference type="PANTHER" id="PTHR43724">
    <property type="entry name" value="PYRUVATE SYNTHASE SUBUNIT PORD"/>
    <property type="match status" value="1"/>
</dbReference>
<evidence type="ECO:0000256" key="1">
    <source>
        <dbReference type="ARBA" id="ARBA00001966"/>
    </source>
</evidence>
<protein>
    <submittedName>
        <fullName evidence="8">4Fe-4S dicluster domain-containing protein</fullName>
    </submittedName>
</protein>
<organism evidence="8 9">
    <name type="scientific">Thermanaerosceptrum fracticalcis</name>
    <dbReference type="NCBI Taxonomy" id="1712410"/>
    <lineage>
        <taxon>Bacteria</taxon>
        <taxon>Bacillati</taxon>
        <taxon>Bacillota</taxon>
        <taxon>Clostridia</taxon>
        <taxon>Eubacteriales</taxon>
        <taxon>Peptococcaceae</taxon>
        <taxon>Thermanaerosceptrum</taxon>
    </lineage>
</organism>
<keyword evidence="2" id="KW-0004">4Fe-4S</keyword>
<keyword evidence="4" id="KW-0677">Repeat</keyword>
<dbReference type="InterPro" id="IPR017900">
    <property type="entry name" value="4Fe4S_Fe_S_CS"/>
</dbReference>
<reference evidence="8 9" key="1">
    <citation type="journal article" date="2019" name="Front. Microbiol.">
        <title>Thermoanaerosceptrum fracticalcis gen. nov. sp. nov., a Novel Fumarate-Fermenting Microorganism From a Deep Fractured Carbonate Aquifer of the US Great Basin.</title>
        <authorList>
            <person name="Hamilton-Brehm S.D."/>
            <person name="Stewart L.E."/>
            <person name="Zavarin M."/>
            <person name="Caldwell M."/>
            <person name="Lawson P.A."/>
            <person name="Onstott T.C."/>
            <person name="Grzymski J."/>
            <person name="Neveux I."/>
            <person name="Lollar B.S."/>
            <person name="Russell C.E."/>
            <person name="Moser D.P."/>
        </authorList>
    </citation>
    <scope>NUCLEOTIDE SEQUENCE [LARGE SCALE GENOMIC DNA]</scope>
    <source>
        <strain evidence="8 9">DRI-13</strain>
    </source>
</reference>
<sequence length="85" mass="9305">MPLGPSAVAGVLVEANAGWRTFRPVINGEKCTRCQRCWLLCPDGVIERGEPYFQIDYNFCKGCGLCAYECPVKAITMVKEGDSNG</sequence>
<accession>A0A7G6E8G7</accession>
<dbReference type="PROSITE" id="PS51379">
    <property type="entry name" value="4FE4S_FER_2"/>
    <property type="match status" value="2"/>
</dbReference>
<dbReference type="GO" id="GO:0051539">
    <property type="term" value="F:4 iron, 4 sulfur cluster binding"/>
    <property type="evidence" value="ECO:0007669"/>
    <property type="project" value="UniProtKB-KW"/>
</dbReference>
<dbReference type="PROSITE" id="PS00198">
    <property type="entry name" value="4FE4S_FER_1"/>
    <property type="match status" value="1"/>
</dbReference>
<dbReference type="InterPro" id="IPR017896">
    <property type="entry name" value="4Fe4S_Fe-S-bd"/>
</dbReference>